<evidence type="ECO:0000313" key="2">
    <source>
        <dbReference type="EMBL" id="EYB95182.1"/>
    </source>
</evidence>
<dbReference type="Gene3D" id="3.10.100.10">
    <property type="entry name" value="Mannose-Binding Protein A, subunit A"/>
    <property type="match status" value="1"/>
</dbReference>
<dbReference type="InterPro" id="IPR016186">
    <property type="entry name" value="C-type_lectin-like/link_sf"/>
</dbReference>
<accession>A0A016SXM8</accession>
<dbReference type="Pfam" id="PF00059">
    <property type="entry name" value="Lectin_C"/>
    <property type="match status" value="1"/>
</dbReference>
<keyword evidence="3" id="KW-1185">Reference proteome</keyword>
<evidence type="ECO:0000313" key="3">
    <source>
        <dbReference type="Proteomes" id="UP000024635"/>
    </source>
</evidence>
<sequence length="259" mass="29278">MEKMWLHGGDGSFARKRYVEGSFGKETIRLGELVMPKTWFGQAERMDPSFAHTHFDGVLGLGGKPGAPLRRAVELGLLDQPIYTVFLKRIRNDSDPRCDSDWTYFDLTNSCYYVGSENNFDSAEADCISLGAHLTSIHNGFENNFVSCKLGICGGSQVKCMCELDLLSALTEVGQKQNTNEMTWIGLRYQQNKWTWTDGSDTAYMNWMKGRPEKDASKYPCVQILQDDYKGAKTQWNDVNCGIRMRKYVCKKPASNNAL</sequence>
<dbReference type="SUPFAM" id="SSF56436">
    <property type="entry name" value="C-type lectin-like"/>
    <property type="match status" value="1"/>
</dbReference>
<dbReference type="SUPFAM" id="SSF50630">
    <property type="entry name" value="Acid proteases"/>
    <property type="match status" value="1"/>
</dbReference>
<dbReference type="PANTHER" id="PTHR22803">
    <property type="entry name" value="MANNOSE, PHOSPHOLIPASE, LECTIN RECEPTOR RELATED"/>
    <property type="match status" value="1"/>
</dbReference>
<dbReference type="SMART" id="SM00034">
    <property type="entry name" value="CLECT"/>
    <property type="match status" value="1"/>
</dbReference>
<organism evidence="2 3">
    <name type="scientific">Ancylostoma ceylanicum</name>
    <dbReference type="NCBI Taxonomy" id="53326"/>
    <lineage>
        <taxon>Eukaryota</taxon>
        <taxon>Metazoa</taxon>
        <taxon>Ecdysozoa</taxon>
        <taxon>Nematoda</taxon>
        <taxon>Chromadorea</taxon>
        <taxon>Rhabditida</taxon>
        <taxon>Rhabditina</taxon>
        <taxon>Rhabditomorpha</taxon>
        <taxon>Strongyloidea</taxon>
        <taxon>Ancylostomatidae</taxon>
        <taxon>Ancylostomatinae</taxon>
        <taxon>Ancylostoma</taxon>
    </lineage>
</organism>
<dbReference type="OrthoDB" id="5877732at2759"/>
<dbReference type="InterPro" id="IPR050111">
    <property type="entry name" value="C-type_lectin/snaclec_domain"/>
</dbReference>
<dbReference type="STRING" id="53326.A0A016SXM8"/>
<dbReference type="Gene3D" id="2.40.70.10">
    <property type="entry name" value="Acid Proteases"/>
    <property type="match status" value="1"/>
</dbReference>
<name>A0A016SXM8_9BILA</name>
<evidence type="ECO:0000259" key="1">
    <source>
        <dbReference type="PROSITE" id="PS50041"/>
    </source>
</evidence>
<dbReference type="InterPro" id="IPR021109">
    <property type="entry name" value="Peptidase_aspartic_dom_sf"/>
</dbReference>
<dbReference type="Pfam" id="PF00026">
    <property type="entry name" value="Asp"/>
    <property type="match status" value="1"/>
</dbReference>
<proteinExistence type="predicted"/>
<dbReference type="PROSITE" id="PS50041">
    <property type="entry name" value="C_TYPE_LECTIN_2"/>
    <property type="match status" value="1"/>
</dbReference>
<dbReference type="InterPro" id="IPR001304">
    <property type="entry name" value="C-type_lectin-like"/>
</dbReference>
<dbReference type="CDD" id="cd00037">
    <property type="entry name" value="CLECT"/>
    <property type="match status" value="1"/>
</dbReference>
<dbReference type="AlphaFoldDB" id="A0A016SXM8"/>
<dbReference type="EMBL" id="JARK01001499">
    <property type="protein sequence ID" value="EYB95182.1"/>
    <property type="molecule type" value="Genomic_DNA"/>
</dbReference>
<comment type="caution">
    <text evidence="2">The sequence shown here is derived from an EMBL/GenBank/DDBJ whole genome shotgun (WGS) entry which is preliminary data.</text>
</comment>
<protein>
    <recommendedName>
        <fullName evidence="1">C-type lectin domain-containing protein</fullName>
    </recommendedName>
</protein>
<reference evidence="3" key="1">
    <citation type="journal article" date="2015" name="Nat. Genet.">
        <title>The genome and transcriptome of the zoonotic hookworm Ancylostoma ceylanicum identify infection-specific gene families.</title>
        <authorList>
            <person name="Schwarz E.M."/>
            <person name="Hu Y."/>
            <person name="Antoshechkin I."/>
            <person name="Miller M.M."/>
            <person name="Sternberg P.W."/>
            <person name="Aroian R.V."/>
        </authorList>
    </citation>
    <scope>NUCLEOTIDE SEQUENCE</scope>
    <source>
        <strain evidence="3">HY135</strain>
    </source>
</reference>
<dbReference type="InterPro" id="IPR033121">
    <property type="entry name" value="PEPTIDASE_A1"/>
</dbReference>
<dbReference type="InterPro" id="IPR016187">
    <property type="entry name" value="CTDL_fold"/>
</dbReference>
<feature type="domain" description="C-type lectin" evidence="1">
    <location>
        <begin position="107"/>
        <end position="241"/>
    </location>
</feature>
<dbReference type="Proteomes" id="UP000024635">
    <property type="component" value="Unassembled WGS sequence"/>
</dbReference>
<gene>
    <name evidence="2" type="primary">Acey_s0163.g3507</name>
    <name evidence="2" type="ORF">Y032_0163g3507</name>
</gene>